<dbReference type="EMBL" id="SSWX01000015">
    <property type="protein sequence ID" value="THJ32382.1"/>
    <property type="molecule type" value="Genomic_DNA"/>
</dbReference>
<feature type="compositionally biased region" description="Basic and acidic residues" evidence="1">
    <location>
        <begin position="1"/>
        <end position="15"/>
    </location>
</feature>
<proteinExistence type="predicted"/>
<dbReference type="Proteomes" id="UP000306236">
    <property type="component" value="Unassembled WGS sequence"/>
</dbReference>
<protein>
    <submittedName>
        <fullName evidence="2">Uncharacterized protein</fullName>
    </submittedName>
</protein>
<reference evidence="2 3" key="1">
    <citation type="submission" date="2019-04" db="EMBL/GenBank/DDBJ databases">
        <title>Lampropedia sp YIM MLB12 draf genome.</title>
        <authorList>
            <person name="Wang Y.-X."/>
        </authorList>
    </citation>
    <scope>NUCLEOTIDE SEQUENCE [LARGE SCALE GENOMIC DNA]</scope>
    <source>
        <strain evidence="2 3">YIM MLB12</strain>
    </source>
</reference>
<dbReference type="RefSeq" id="WP_136406880.1">
    <property type="nucleotide sequence ID" value="NZ_SSWX01000015.1"/>
</dbReference>
<name>A0A4V6S773_9BURK</name>
<dbReference type="AlphaFoldDB" id="A0A4V6S773"/>
<feature type="region of interest" description="Disordered" evidence="1">
    <location>
        <begin position="1"/>
        <end position="25"/>
    </location>
</feature>
<evidence type="ECO:0000256" key="1">
    <source>
        <dbReference type="SAM" id="MobiDB-lite"/>
    </source>
</evidence>
<comment type="caution">
    <text evidence="2">The sequence shown here is derived from an EMBL/GenBank/DDBJ whole genome shotgun (WGS) entry which is preliminary data.</text>
</comment>
<keyword evidence="3" id="KW-1185">Reference proteome</keyword>
<gene>
    <name evidence="2" type="ORF">E8K88_11810</name>
</gene>
<sequence length="100" mass="11169">MKYQELRDAPQEKPKGAPSEEVVSKEELQKAFTNTNFGTDDHRQLLEVSVLKKAVGYHCGHTITVIMGELGLIQKSGLPTKKGQRLLQCAFNDLMRRKGG</sequence>
<evidence type="ECO:0000313" key="3">
    <source>
        <dbReference type="Proteomes" id="UP000306236"/>
    </source>
</evidence>
<accession>A0A4V6S773</accession>
<organism evidence="2 3">
    <name type="scientific">Lampropedia aestuarii</name>
    <dbReference type="NCBI Taxonomy" id="2562762"/>
    <lineage>
        <taxon>Bacteria</taxon>
        <taxon>Pseudomonadati</taxon>
        <taxon>Pseudomonadota</taxon>
        <taxon>Betaproteobacteria</taxon>
        <taxon>Burkholderiales</taxon>
        <taxon>Comamonadaceae</taxon>
        <taxon>Lampropedia</taxon>
    </lineage>
</organism>
<evidence type="ECO:0000313" key="2">
    <source>
        <dbReference type="EMBL" id="THJ32382.1"/>
    </source>
</evidence>